<protein>
    <submittedName>
        <fullName evidence="2">Uncharacterized protein</fullName>
    </submittedName>
</protein>
<dbReference type="WBParaSite" id="ES5_v2.g11603.t1">
    <property type="protein sequence ID" value="ES5_v2.g11603.t1"/>
    <property type="gene ID" value="ES5_v2.g11603"/>
</dbReference>
<dbReference type="Proteomes" id="UP000887579">
    <property type="component" value="Unplaced"/>
</dbReference>
<name>A0AC34F3Z9_9BILA</name>
<accession>A0AC34F3Z9</accession>
<reference evidence="2" key="1">
    <citation type="submission" date="2022-11" db="UniProtKB">
        <authorList>
            <consortium name="WormBaseParasite"/>
        </authorList>
    </citation>
    <scope>IDENTIFICATION</scope>
</reference>
<proteinExistence type="predicted"/>
<evidence type="ECO:0000313" key="2">
    <source>
        <dbReference type="WBParaSite" id="ES5_v2.g11603.t1"/>
    </source>
</evidence>
<evidence type="ECO:0000313" key="1">
    <source>
        <dbReference type="Proteomes" id="UP000887579"/>
    </source>
</evidence>
<organism evidence="1 2">
    <name type="scientific">Panagrolaimus sp. ES5</name>
    <dbReference type="NCBI Taxonomy" id="591445"/>
    <lineage>
        <taxon>Eukaryota</taxon>
        <taxon>Metazoa</taxon>
        <taxon>Ecdysozoa</taxon>
        <taxon>Nematoda</taxon>
        <taxon>Chromadorea</taxon>
        <taxon>Rhabditida</taxon>
        <taxon>Tylenchina</taxon>
        <taxon>Panagrolaimomorpha</taxon>
        <taxon>Panagrolaimoidea</taxon>
        <taxon>Panagrolaimidae</taxon>
        <taxon>Panagrolaimus</taxon>
    </lineage>
</organism>
<sequence>MSYNNSGGGYRGSDDRRNGGGGGYGSDRRSDRDGGSDRRSSYGGDRRSDYGGGGGGGGDRRYDDRRNDRYGGGGNENRDDRDRRSGGGSGGGGGGYGRGGGGGYDRGRPYDNRGDFRGGRGRGDFRGGRGGGGGGGGGGREFTEVDIRDVQQISTVNPEQLPPQIPVTKESQIQMNAFALVLSKATPVYVYDFTIFGVRRPRHSANPANEPPPKKIEITRHSNNDAARNIKFDCLEEIFENLKTLNPTVFKADNENTLYVYDRSKLFYCSENLLGDNERKIFKHQVSDLKISDTGYIRKFESIEIEMQRTGFINPRTLATEKDKDIRTQIQQYIDLLTSQSSMKSRAFFQFGPKMFRKDSNLSIRDEIRFVLKDGIQKNTRIVANEAGNQYELLVQIDSKKSAFHASVPVLDYLSPDLRHDDLRNSRLLTNKLKNICVETTHLPYVKKFIVSGVTKESAKDICFKVDGVEMDVPEYYYRKYGRRLRYPELPCLMETTNKLGAAFPMEVLKISDGQRVPLGQIQKVPRLNENIIRACQQLPVPLAEAIIRECENLEFNNSNEFLQKAGIRFKRSGHFFEATAKEMIKPSIVYAEKQLNLVGSAWRNDENRFLEPATIEKLAIIGYPSRDAESFGDTILSAARRFGLKIVRHEFIPLRNDNREEVKRICEDLKADGFTYLFFISDSKEVHSCIKFAEIDLKIPTEQIKGKSTRGGDTLKNILMKVNMKAGGRNQTITTNPSLAMNIGGYDFLGSLLDITLVIGIEMSIPTGGNRLETDIQQMEPTCVGYAATVDKKGNVLSGGYFYQTGKNTIVDGQKLGGRVIDSMKTFHLKNQTYPKNIILYRSGASEGQFSAIKEQESELMKQTVHKYCNELRIPPPNFVVIAIQKKTNHRLFQSAEKLSQLSGAKAAQQNIAPGTVVVGRGTNPDLKEFIMVAQKALLGTAKPIVGTVIYEYPKDYANTEHLSNLSHALCYMHEVSTGAISVPAPLRSAEQLAQRGKNNWVHHKNRYGDTASTSSFGSQRLTDDQKEDILRRFAEHCDDLSELLKTSMDTRKFWA</sequence>